<feature type="region of interest" description="Disordered" evidence="2">
    <location>
        <begin position="25"/>
        <end position="52"/>
    </location>
</feature>
<keyword evidence="4" id="KW-1185">Reference proteome</keyword>
<dbReference type="Proteomes" id="UP000266723">
    <property type="component" value="Unassembled WGS sequence"/>
</dbReference>
<sequence>MLGALPFSISLVASSSVGFGDGVFSARSSSSSDVPQSLDQTDQNVPDVPTEVHPTNQIRQIDRAVYRLDPRTSGLELRPDPRPDARTDRTEARLTRQAKTDSQARLDLDHARLEKDHARLEKDHARLEKDHARIDLDHEVSQNDRDFSLLARLAHTAHIESSDFGTANRRYADTHIPLFSYVLIRHLAEGPNGRTSPMPLTH</sequence>
<evidence type="ECO:0000256" key="2">
    <source>
        <dbReference type="SAM" id="MobiDB-lite"/>
    </source>
</evidence>
<gene>
    <name evidence="3" type="ORF">DY000_02054175</name>
</gene>
<feature type="coiled-coil region" evidence="1">
    <location>
        <begin position="103"/>
        <end position="130"/>
    </location>
</feature>
<dbReference type="PANTHER" id="PTHR21732">
    <property type="entry name" value="MYB/SANT-LIKE DNA-BINDING DOMAIN-CONTAINING PROTEIN 4"/>
    <property type="match status" value="1"/>
</dbReference>
<keyword evidence="1" id="KW-0175">Coiled coil</keyword>
<reference evidence="3 4" key="1">
    <citation type="journal article" date="2020" name="BMC Genomics">
        <title>Intraspecific diversification of the crop wild relative Brassica cretica Lam. using demographic model selection.</title>
        <authorList>
            <person name="Kioukis A."/>
            <person name="Michalopoulou V.A."/>
            <person name="Briers L."/>
            <person name="Pirintsos S."/>
            <person name="Studholme D.J."/>
            <person name="Pavlidis P."/>
            <person name="Sarris P.F."/>
        </authorList>
    </citation>
    <scope>NUCLEOTIDE SEQUENCE [LARGE SCALE GENOMIC DNA]</scope>
    <source>
        <strain evidence="4">cv. PFS-1207/04</strain>
    </source>
</reference>
<evidence type="ECO:0000313" key="4">
    <source>
        <dbReference type="Proteomes" id="UP000266723"/>
    </source>
</evidence>
<feature type="compositionally biased region" description="Polar residues" evidence="2">
    <location>
        <begin position="33"/>
        <end position="44"/>
    </location>
</feature>
<evidence type="ECO:0000256" key="1">
    <source>
        <dbReference type="SAM" id="Coils"/>
    </source>
</evidence>
<feature type="region of interest" description="Disordered" evidence="2">
    <location>
        <begin position="69"/>
        <end position="92"/>
    </location>
</feature>
<accession>A0ABQ7AA17</accession>
<comment type="caution">
    <text evidence="3">The sequence shown here is derived from an EMBL/GenBank/DDBJ whole genome shotgun (WGS) entry which is preliminary data.</text>
</comment>
<organism evidence="3 4">
    <name type="scientific">Brassica cretica</name>
    <name type="common">Mustard</name>
    <dbReference type="NCBI Taxonomy" id="69181"/>
    <lineage>
        <taxon>Eukaryota</taxon>
        <taxon>Viridiplantae</taxon>
        <taxon>Streptophyta</taxon>
        <taxon>Embryophyta</taxon>
        <taxon>Tracheophyta</taxon>
        <taxon>Spermatophyta</taxon>
        <taxon>Magnoliopsida</taxon>
        <taxon>eudicotyledons</taxon>
        <taxon>Gunneridae</taxon>
        <taxon>Pentapetalae</taxon>
        <taxon>rosids</taxon>
        <taxon>malvids</taxon>
        <taxon>Brassicales</taxon>
        <taxon>Brassicaceae</taxon>
        <taxon>Brassiceae</taxon>
        <taxon>Brassica</taxon>
    </lineage>
</organism>
<dbReference type="InterPro" id="IPR026162">
    <property type="entry name" value="MSANTD4"/>
</dbReference>
<dbReference type="Gene3D" id="1.20.5.170">
    <property type="match status" value="1"/>
</dbReference>
<name>A0ABQ7AA17_BRACR</name>
<dbReference type="PANTHER" id="PTHR21732:SF0">
    <property type="entry name" value="MYB_SANT-LIKE DNA-BINDING DOMAIN-CONTAINING PROTEIN 4"/>
    <property type="match status" value="1"/>
</dbReference>
<protein>
    <recommendedName>
        <fullName evidence="5">GAGA-binding transcriptional activator</fullName>
    </recommendedName>
</protein>
<evidence type="ECO:0008006" key="5">
    <source>
        <dbReference type="Google" id="ProtNLM"/>
    </source>
</evidence>
<proteinExistence type="predicted"/>
<dbReference type="EMBL" id="QGKV02002055">
    <property type="protein sequence ID" value="KAF3494505.1"/>
    <property type="molecule type" value="Genomic_DNA"/>
</dbReference>
<evidence type="ECO:0000313" key="3">
    <source>
        <dbReference type="EMBL" id="KAF3494505.1"/>
    </source>
</evidence>
<feature type="compositionally biased region" description="Basic and acidic residues" evidence="2">
    <location>
        <begin position="77"/>
        <end position="92"/>
    </location>
</feature>